<dbReference type="EMBL" id="CAJOBJ010108651">
    <property type="protein sequence ID" value="CAF4620794.1"/>
    <property type="molecule type" value="Genomic_DNA"/>
</dbReference>
<comment type="caution">
    <text evidence="1">The sequence shown here is derived from an EMBL/GenBank/DDBJ whole genome shotgun (WGS) entry which is preliminary data.</text>
</comment>
<organism evidence="1 2">
    <name type="scientific">Rotaria magnacalcarata</name>
    <dbReference type="NCBI Taxonomy" id="392030"/>
    <lineage>
        <taxon>Eukaryota</taxon>
        <taxon>Metazoa</taxon>
        <taxon>Spiralia</taxon>
        <taxon>Gnathifera</taxon>
        <taxon>Rotifera</taxon>
        <taxon>Eurotatoria</taxon>
        <taxon>Bdelloidea</taxon>
        <taxon>Philodinida</taxon>
        <taxon>Philodinidae</taxon>
        <taxon>Rotaria</taxon>
    </lineage>
</organism>
<feature type="non-terminal residue" evidence="1">
    <location>
        <position position="1"/>
    </location>
</feature>
<proteinExistence type="predicted"/>
<dbReference type="AlphaFoldDB" id="A0A8S2ZM44"/>
<reference evidence="1" key="1">
    <citation type="submission" date="2021-02" db="EMBL/GenBank/DDBJ databases">
        <authorList>
            <person name="Nowell W R."/>
        </authorList>
    </citation>
    <scope>NUCLEOTIDE SEQUENCE</scope>
</reference>
<protein>
    <submittedName>
        <fullName evidence="1">Uncharacterized protein</fullName>
    </submittedName>
</protein>
<sequence length="38" mass="4008">TTSSPISSVPIQSSLPIVPARVLKGKKFKRGGRVTSRA</sequence>
<dbReference type="Proteomes" id="UP000681720">
    <property type="component" value="Unassembled WGS sequence"/>
</dbReference>
<evidence type="ECO:0000313" key="1">
    <source>
        <dbReference type="EMBL" id="CAF4620794.1"/>
    </source>
</evidence>
<evidence type="ECO:0000313" key="2">
    <source>
        <dbReference type="Proteomes" id="UP000681720"/>
    </source>
</evidence>
<name>A0A8S2ZM44_9BILA</name>
<accession>A0A8S2ZM44</accession>
<gene>
    <name evidence="1" type="ORF">GIL414_LOCUS39766</name>
</gene>